<organism evidence="2 3">
    <name type="scientific">Rhodocytophaga aerolata</name>
    <dbReference type="NCBI Taxonomy" id="455078"/>
    <lineage>
        <taxon>Bacteria</taxon>
        <taxon>Pseudomonadati</taxon>
        <taxon>Bacteroidota</taxon>
        <taxon>Cytophagia</taxon>
        <taxon>Cytophagales</taxon>
        <taxon>Rhodocytophagaceae</taxon>
        <taxon>Rhodocytophaga</taxon>
    </lineage>
</organism>
<protein>
    <recommendedName>
        <fullName evidence="4">DUF4352 domain-containing protein</fullName>
    </recommendedName>
</protein>
<dbReference type="Proteomes" id="UP001168528">
    <property type="component" value="Unassembled WGS sequence"/>
</dbReference>
<evidence type="ECO:0000313" key="2">
    <source>
        <dbReference type="EMBL" id="MDO1451758.1"/>
    </source>
</evidence>
<accession>A0ABT8RI34</accession>
<sequence length="172" mass="19568">MNRYKVLLIGLVLVAGVVLTSMVVKYYLEHPILLKYATFTARNLGTPLQADVYTDEKLNDSIKVFSNGDSSILLYLSDTPQIGRVIMVNWEHNMVGIPSGATMNDYDFFWGQLFQSEVGRSIAPFNSVKINHSFNPKLIHRGNEITFIIAPPTDEEFKYRFRTVKIIMKSNS</sequence>
<dbReference type="EMBL" id="JAUKPO010000088">
    <property type="protein sequence ID" value="MDO1451758.1"/>
    <property type="molecule type" value="Genomic_DNA"/>
</dbReference>
<dbReference type="RefSeq" id="WP_302042555.1">
    <property type="nucleotide sequence ID" value="NZ_JAUKPO010000088.1"/>
</dbReference>
<gene>
    <name evidence="2" type="ORF">Q0590_36125</name>
</gene>
<evidence type="ECO:0000256" key="1">
    <source>
        <dbReference type="SAM" id="Phobius"/>
    </source>
</evidence>
<name>A0ABT8RI34_9BACT</name>
<evidence type="ECO:0008006" key="4">
    <source>
        <dbReference type="Google" id="ProtNLM"/>
    </source>
</evidence>
<keyword evidence="3" id="KW-1185">Reference proteome</keyword>
<evidence type="ECO:0000313" key="3">
    <source>
        <dbReference type="Proteomes" id="UP001168528"/>
    </source>
</evidence>
<keyword evidence="1" id="KW-1133">Transmembrane helix</keyword>
<comment type="caution">
    <text evidence="2">The sequence shown here is derived from an EMBL/GenBank/DDBJ whole genome shotgun (WGS) entry which is preliminary data.</text>
</comment>
<proteinExistence type="predicted"/>
<reference evidence="2" key="1">
    <citation type="submission" date="2023-07" db="EMBL/GenBank/DDBJ databases">
        <title>The genome sequence of Rhodocytophaga aerolata KACC 12507.</title>
        <authorList>
            <person name="Zhang X."/>
        </authorList>
    </citation>
    <scope>NUCLEOTIDE SEQUENCE</scope>
    <source>
        <strain evidence="2">KACC 12507</strain>
    </source>
</reference>
<feature type="transmembrane region" description="Helical" evidence="1">
    <location>
        <begin position="6"/>
        <end position="28"/>
    </location>
</feature>
<keyword evidence="1" id="KW-0472">Membrane</keyword>
<keyword evidence="1" id="KW-0812">Transmembrane</keyword>